<dbReference type="eggNOG" id="KOG2078">
    <property type="taxonomic scope" value="Eukaryota"/>
</dbReference>
<dbReference type="EMBL" id="KL974755">
    <property type="protein sequence ID" value="KFK23842.1"/>
    <property type="molecule type" value="Genomic_DNA"/>
</dbReference>
<accession>A0A087G1U0</accession>
<gene>
    <name evidence="1" type="ORF">AALP_AAs53532U000100</name>
</gene>
<proteinExistence type="predicted"/>
<dbReference type="Gramene" id="KFK23842">
    <property type="protein sequence ID" value="KFK23842"/>
    <property type="gene ID" value="AALP_AAs53532U000100"/>
</dbReference>
<protein>
    <submittedName>
        <fullName evidence="1">Uncharacterized protein</fullName>
    </submittedName>
</protein>
<sequence length="46" mass="5235">MSIGGFDLTELPDEKLYQLKKLTKVVIVPHSVTLGYSYWSADHILK</sequence>
<evidence type="ECO:0000313" key="1">
    <source>
        <dbReference type="EMBL" id="KFK23842.1"/>
    </source>
</evidence>
<dbReference type="AlphaFoldDB" id="A0A087G1U0"/>
<keyword evidence="2" id="KW-1185">Reference proteome</keyword>
<dbReference type="Proteomes" id="UP000029120">
    <property type="component" value="Unassembled WGS sequence"/>
</dbReference>
<name>A0A087G1U0_ARAAL</name>
<dbReference type="OrthoDB" id="408788at2759"/>
<reference evidence="2" key="1">
    <citation type="journal article" date="2015" name="Nat. Plants">
        <title>Genome expansion of Arabis alpina linked with retrotransposition and reduced symmetric DNA methylation.</title>
        <authorList>
            <person name="Willing E.M."/>
            <person name="Rawat V."/>
            <person name="Mandakova T."/>
            <person name="Maumus F."/>
            <person name="James G.V."/>
            <person name="Nordstroem K.J."/>
            <person name="Becker C."/>
            <person name="Warthmann N."/>
            <person name="Chica C."/>
            <person name="Szarzynska B."/>
            <person name="Zytnicki M."/>
            <person name="Albani M.C."/>
            <person name="Kiefer C."/>
            <person name="Bergonzi S."/>
            <person name="Castaings L."/>
            <person name="Mateos J.L."/>
            <person name="Berns M.C."/>
            <person name="Bujdoso N."/>
            <person name="Piofczyk T."/>
            <person name="de Lorenzo L."/>
            <person name="Barrero-Sicilia C."/>
            <person name="Mateos I."/>
            <person name="Piednoel M."/>
            <person name="Hagmann J."/>
            <person name="Chen-Min-Tao R."/>
            <person name="Iglesias-Fernandez R."/>
            <person name="Schuster S.C."/>
            <person name="Alonso-Blanco C."/>
            <person name="Roudier F."/>
            <person name="Carbonero P."/>
            <person name="Paz-Ares J."/>
            <person name="Davis S.J."/>
            <person name="Pecinka A."/>
            <person name="Quesneville H."/>
            <person name="Colot V."/>
            <person name="Lysak M.A."/>
            <person name="Weigel D."/>
            <person name="Coupland G."/>
            <person name="Schneeberger K."/>
        </authorList>
    </citation>
    <scope>NUCLEOTIDE SEQUENCE [LARGE SCALE GENOMIC DNA]</scope>
    <source>
        <strain evidence="2">cv. Pajares</strain>
    </source>
</reference>
<evidence type="ECO:0000313" key="2">
    <source>
        <dbReference type="Proteomes" id="UP000029120"/>
    </source>
</evidence>
<organism evidence="1 2">
    <name type="scientific">Arabis alpina</name>
    <name type="common">Alpine rock-cress</name>
    <dbReference type="NCBI Taxonomy" id="50452"/>
    <lineage>
        <taxon>Eukaryota</taxon>
        <taxon>Viridiplantae</taxon>
        <taxon>Streptophyta</taxon>
        <taxon>Embryophyta</taxon>
        <taxon>Tracheophyta</taxon>
        <taxon>Spermatophyta</taxon>
        <taxon>Magnoliopsida</taxon>
        <taxon>eudicotyledons</taxon>
        <taxon>Gunneridae</taxon>
        <taxon>Pentapetalae</taxon>
        <taxon>rosids</taxon>
        <taxon>malvids</taxon>
        <taxon>Brassicales</taxon>
        <taxon>Brassicaceae</taxon>
        <taxon>Arabideae</taxon>
        <taxon>Arabis</taxon>
    </lineage>
</organism>